<dbReference type="AlphaFoldDB" id="A0A401M1K6"/>
<gene>
    <name evidence="3" type="ORF">KGMB02408_46650</name>
</gene>
<sequence>MKEEIIGEGRAMVSATLDFKPMSSALTRTRAAGDALKNISSLHVLLYDYETKALKKSWKIEGYTVFDEGRTDADAENGKGTAENTTKRATFKLPDEIDFGRYYMYAVANIPNLLTAYDGNIKTVDGLKSIPLTWNPDDITANSQMIGYFTNASGNSNDESLVVKEKSVKLHAWLRRAASKITVAFDATKLKDGIRIHFKSIKIKHIPRTCYLGKDNTPGYTSATFENRNEKSLIEELHEDGEVYYYNGRPDAPDNEDFASWPFVSRGKLFYGLLPPGETALKSPSIADYHTENTPALYFYENLQGNEESRPGIKDKRQDSDDDGKLDAPGLPNDEGYVLKDNVEFGTYIEVEGYYDARLSDRPGEGKIIYRFMLGQDVKKDYNAKRNCHYKLTLRFNGYANDVDWHIEYKEDKQLIVPTPYYISYLYNQSASLPVKIKGSDLDKVKLEVRIIENHWWPTLEEGDDYKFADLSKVYPVGQQREAVWHGFMSLAYDSRKIIGDDKHYMNNKDWNKEEWNTNANNEKRIFEDLTVGDHGNYSVELGYDDGLNLKMPFYTRPKQLVPTSGYTGNNPYVAYSREAKIELKLMDKDKNEVLKDVNGKNLIDTASIIQVRRCVNPKGVWRSWNNSDNFHVVMKILSKESAEKFETYDSKGPWRAKVEIDKNNMIKLRGADAEGYVHGTIDSPMDFWIDFNGTCENENTVRSAIVLVEYNNYTCHHRIFVRQGYAPLVLNDSIKWHSFNLYSATEETQSPLEEGSLFKYGNLTDAILAENNKTYGFQVPVGDNELSLAGGGSKKWLEIKAASDKNTGSDGFSKENIQVVNPDGTKVNVRVATVKDYDNLRNGENREFGYGVLYGDGATETLEDVNEVYGYYRGGNKSYGMRGCFVYNKENGNNLFFPIGASGYGRRKTDKSWYKSGVIRPGALQYAWRSKKYSEYDWDNGWKTLAYRPLFEDVYIRPGATYWCEKYISAQLSGETKSKNYSYLDINYFTLDFSLGEGEPLDCEKDGVDDTSSACFIRCVEDVE</sequence>
<keyword evidence="4" id="KW-1185">Reference proteome</keyword>
<dbReference type="RefSeq" id="WP_125043188.1">
    <property type="nucleotide sequence ID" value="NZ_BHWB01000035.1"/>
</dbReference>
<evidence type="ECO:0000259" key="2">
    <source>
        <dbReference type="Pfam" id="PF16249"/>
    </source>
</evidence>
<reference evidence="3 4" key="1">
    <citation type="submission" date="2018-10" db="EMBL/GenBank/DDBJ databases">
        <title>Draft Genome Sequence of Bacteroides sp. KCTC 15687.</title>
        <authorList>
            <person name="Yu S.Y."/>
            <person name="Kim J.S."/>
            <person name="Oh B.S."/>
            <person name="Park S.H."/>
            <person name="Kang S.W."/>
            <person name="Park J.E."/>
            <person name="Choi S.H."/>
            <person name="Han K.I."/>
            <person name="Lee K.C."/>
            <person name="Eom M.K."/>
            <person name="Suh M.K."/>
            <person name="Lee D.H."/>
            <person name="Yoon H."/>
            <person name="Kim B."/>
            <person name="Yang S.J."/>
            <person name="Lee J.S."/>
            <person name="Lee J.H."/>
        </authorList>
    </citation>
    <scope>NUCLEOTIDE SEQUENCE [LARGE SCALE GENOMIC DNA]</scope>
    <source>
        <strain evidence="3 4">KCTC 15687</strain>
    </source>
</reference>
<evidence type="ECO:0000313" key="3">
    <source>
        <dbReference type="EMBL" id="GCB37720.1"/>
    </source>
</evidence>
<dbReference type="EMBL" id="BHWB01000035">
    <property type="protein sequence ID" value="GCB37720.1"/>
    <property type="molecule type" value="Genomic_DNA"/>
</dbReference>
<evidence type="ECO:0000313" key="4">
    <source>
        <dbReference type="Proteomes" id="UP000288079"/>
    </source>
</evidence>
<organism evidence="3 4">
    <name type="scientific">Bacteroides faecalis</name>
    <dbReference type="NCBI Taxonomy" id="2447885"/>
    <lineage>
        <taxon>Bacteria</taxon>
        <taxon>Pseudomonadati</taxon>
        <taxon>Bacteroidota</taxon>
        <taxon>Bacteroidia</taxon>
        <taxon>Bacteroidales</taxon>
        <taxon>Bacteroidaceae</taxon>
        <taxon>Bacteroides</taxon>
    </lineage>
</organism>
<name>A0A401M1K6_9BACE</name>
<accession>A0A401M1K6</accession>
<feature type="region of interest" description="Disordered" evidence="1">
    <location>
        <begin position="308"/>
        <end position="334"/>
    </location>
</feature>
<protein>
    <submittedName>
        <fullName evidence="3">DUF4906 domain-containing protein</fullName>
    </submittedName>
</protein>
<comment type="caution">
    <text evidence="3">The sequence shown here is derived from an EMBL/GenBank/DDBJ whole genome shotgun (WGS) entry which is preliminary data.</text>
</comment>
<feature type="compositionally biased region" description="Basic and acidic residues" evidence="1">
    <location>
        <begin position="308"/>
        <end position="326"/>
    </location>
</feature>
<feature type="domain" description="DUF4906" evidence="2">
    <location>
        <begin position="296"/>
        <end position="393"/>
    </location>
</feature>
<dbReference type="Pfam" id="PF16249">
    <property type="entry name" value="DUF4906"/>
    <property type="match status" value="1"/>
</dbReference>
<dbReference type="InterPro" id="IPR032594">
    <property type="entry name" value="DUF4906"/>
</dbReference>
<dbReference type="Proteomes" id="UP000288079">
    <property type="component" value="Unassembled WGS sequence"/>
</dbReference>
<evidence type="ECO:0000256" key="1">
    <source>
        <dbReference type="SAM" id="MobiDB-lite"/>
    </source>
</evidence>
<proteinExistence type="predicted"/>
<dbReference type="OrthoDB" id="1005186at2"/>